<evidence type="ECO:0000256" key="6">
    <source>
        <dbReference type="SAM" id="MobiDB-lite"/>
    </source>
</evidence>
<evidence type="ECO:0000313" key="9">
    <source>
        <dbReference type="Proteomes" id="UP001279734"/>
    </source>
</evidence>
<feature type="domain" description="TF-B3" evidence="7">
    <location>
        <begin position="630"/>
        <end position="732"/>
    </location>
</feature>
<dbReference type="SMART" id="SM01019">
    <property type="entry name" value="B3"/>
    <property type="match status" value="1"/>
</dbReference>
<evidence type="ECO:0000256" key="3">
    <source>
        <dbReference type="ARBA" id="ARBA00023125"/>
    </source>
</evidence>
<reference evidence="8" key="1">
    <citation type="submission" date="2023-05" db="EMBL/GenBank/DDBJ databases">
        <title>Nepenthes gracilis genome sequencing.</title>
        <authorList>
            <person name="Fukushima K."/>
        </authorList>
    </citation>
    <scope>NUCLEOTIDE SEQUENCE</scope>
    <source>
        <strain evidence="8">SING2019-196</strain>
    </source>
</reference>
<dbReference type="Proteomes" id="UP001279734">
    <property type="component" value="Unassembled WGS sequence"/>
</dbReference>
<dbReference type="GO" id="GO:0005634">
    <property type="term" value="C:nucleus"/>
    <property type="evidence" value="ECO:0007669"/>
    <property type="project" value="UniProtKB-SubCell"/>
</dbReference>
<dbReference type="AlphaFoldDB" id="A0AAD3Y850"/>
<dbReference type="PANTHER" id="PTHR31140">
    <property type="entry name" value="B3 DOMAIN-CONTAINING TRANSCRIPTION FACTOR ABI3"/>
    <property type="match status" value="1"/>
</dbReference>
<feature type="region of interest" description="Disordered" evidence="6">
    <location>
        <begin position="730"/>
        <end position="761"/>
    </location>
</feature>
<feature type="compositionally biased region" description="Low complexity" evidence="6">
    <location>
        <begin position="747"/>
        <end position="761"/>
    </location>
</feature>
<keyword evidence="3" id="KW-0238">DNA-binding</keyword>
<sequence length="761" mass="84290">MELLDEDLHVEMEDGFENFVGVGDERNPSRPEAERVMSCWDADGGGGVKDREIWNGQNDLIDVSDPSLLYSYFPPLPDFPCMSSASSSFTPATAKLSAGSSSLSACSSASSAGSRVMLQSDAEVDHDVDRRNHHHLQDHHGQQVNLHGFYHDHHLGVVDGTSSVDLSSTDQRMDDADCMDVMENFGVIDLLDSDDIWDPSPLFEDDDGHNQSPLEFQQEELFLQHEQSQLQLHLPQEVDHEDTLMMQDINTSDNQEQCTIEDDVGCCSQSSTTPNSEDLAMVFFEWLKSNKESISAEDMRNIKIKKSTVECAAKRLGGGKEGTKHLLKLILQWVQNYHLQNKRMKAAAAAASADNTINNFPTQTANRFCDNTSNNPVPSEGNPCLSSLQWLPRPRYITDPITMGPTYIAEPINMAPPPQQPSFLPVVGYVGPDPYASGGGTHYYPSPTDQYRMLDAAPSWPPSPPPHFALPLQHYSPLREGTLPAPPHPHSFTGNQYPYPFLSGPGDGTLRLGSSATKEARKKRMARQRRFLSHHHYRSHSSHLNNAQEIGDQHSETIGDNGCAAGLADAKANHGAWVWPEAASGPAPAAEQMQNVDPPPAANVHSCHRQQIGSDKKQGWKTEKNLKFLLQKVLKQSDVGNLGRIVLPKKEAETHLPELEARDGIPIAMEDLGTSQVWNMRYRFWPNNKSRMYLLENTGDFVRSNGLQEGDFIVIYSDVKCGKYMIRGMKARPTTQGPKSETKKTAKTTQKTQGTSSPSAK</sequence>
<dbReference type="InterPro" id="IPR015300">
    <property type="entry name" value="DNA-bd_pseudobarrel_sf"/>
</dbReference>
<proteinExistence type="predicted"/>
<dbReference type="PANTHER" id="PTHR31140:SF81">
    <property type="entry name" value="B3 DOMAIN-CONTAINING TRANSCRIPTION FACTOR ABI3"/>
    <property type="match status" value="1"/>
</dbReference>
<keyword evidence="5" id="KW-0539">Nucleus</keyword>
<evidence type="ECO:0000313" key="8">
    <source>
        <dbReference type="EMBL" id="GMH30929.1"/>
    </source>
</evidence>
<keyword evidence="2" id="KW-0805">Transcription regulation</keyword>
<evidence type="ECO:0000256" key="5">
    <source>
        <dbReference type="ARBA" id="ARBA00023242"/>
    </source>
</evidence>
<accession>A0AAD3Y850</accession>
<dbReference type="CDD" id="cd10015">
    <property type="entry name" value="BfiI_C_EcoRII_N_B3"/>
    <property type="match status" value="1"/>
</dbReference>
<name>A0AAD3Y850_NEPGR</name>
<feature type="region of interest" description="Disordered" evidence="6">
    <location>
        <begin position="582"/>
        <end position="618"/>
    </location>
</feature>
<evidence type="ECO:0000256" key="1">
    <source>
        <dbReference type="ARBA" id="ARBA00004123"/>
    </source>
</evidence>
<dbReference type="GO" id="GO:0003677">
    <property type="term" value="F:DNA binding"/>
    <property type="evidence" value="ECO:0007669"/>
    <property type="project" value="UniProtKB-KW"/>
</dbReference>
<dbReference type="FunFam" id="2.40.330.10:FF:000003">
    <property type="entry name" value="B3 domain-containing transcription factor FUS3"/>
    <property type="match status" value="1"/>
</dbReference>
<dbReference type="SUPFAM" id="SSF101936">
    <property type="entry name" value="DNA-binding pseudobarrel domain"/>
    <property type="match status" value="1"/>
</dbReference>
<feature type="compositionally biased region" description="Low complexity" evidence="6">
    <location>
        <begin position="582"/>
        <end position="591"/>
    </location>
</feature>
<keyword evidence="9" id="KW-1185">Reference proteome</keyword>
<organism evidence="8 9">
    <name type="scientific">Nepenthes gracilis</name>
    <name type="common">Slender pitcher plant</name>
    <dbReference type="NCBI Taxonomy" id="150966"/>
    <lineage>
        <taxon>Eukaryota</taxon>
        <taxon>Viridiplantae</taxon>
        <taxon>Streptophyta</taxon>
        <taxon>Embryophyta</taxon>
        <taxon>Tracheophyta</taxon>
        <taxon>Spermatophyta</taxon>
        <taxon>Magnoliopsida</taxon>
        <taxon>eudicotyledons</taxon>
        <taxon>Gunneridae</taxon>
        <taxon>Pentapetalae</taxon>
        <taxon>Caryophyllales</taxon>
        <taxon>Nepenthaceae</taxon>
        <taxon>Nepenthes</taxon>
    </lineage>
</organism>
<dbReference type="InterPro" id="IPR044800">
    <property type="entry name" value="LEC2-like"/>
</dbReference>
<comment type="caution">
    <text evidence="8">The sequence shown here is derived from an EMBL/GenBank/DDBJ whole genome shotgun (WGS) entry which is preliminary data.</text>
</comment>
<dbReference type="Gene3D" id="2.40.330.10">
    <property type="entry name" value="DNA-binding pseudobarrel domain"/>
    <property type="match status" value="1"/>
</dbReference>
<dbReference type="InterPro" id="IPR003340">
    <property type="entry name" value="B3_DNA-bd"/>
</dbReference>
<dbReference type="EMBL" id="BSYO01000039">
    <property type="protein sequence ID" value="GMH30929.1"/>
    <property type="molecule type" value="Genomic_DNA"/>
</dbReference>
<dbReference type="Pfam" id="PF02362">
    <property type="entry name" value="B3"/>
    <property type="match status" value="1"/>
</dbReference>
<evidence type="ECO:0000256" key="4">
    <source>
        <dbReference type="ARBA" id="ARBA00023163"/>
    </source>
</evidence>
<evidence type="ECO:0000259" key="7">
    <source>
        <dbReference type="PROSITE" id="PS50863"/>
    </source>
</evidence>
<gene>
    <name evidence="8" type="ORF">Nepgr_032772</name>
</gene>
<dbReference type="GO" id="GO:0003700">
    <property type="term" value="F:DNA-binding transcription factor activity"/>
    <property type="evidence" value="ECO:0007669"/>
    <property type="project" value="InterPro"/>
</dbReference>
<comment type="subcellular location">
    <subcellularLocation>
        <location evidence="1">Nucleus</location>
    </subcellularLocation>
</comment>
<protein>
    <recommendedName>
        <fullName evidence="7">TF-B3 domain-containing protein</fullName>
    </recommendedName>
</protein>
<dbReference type="PROSITE" id="PS50863">
    <property type="entry name" value="B3"/>
    <property type="match status" value="1"/>
</dbReference>
<evidence type="ECO:0000256" key="2">
    <source>
        <dbReference type="ARBA" id="ARBA00023015"/>
    </source>
</evidence>
<keyword evidence="4" id="KW-0804">Transcription</keyword>